<evidence type="ECO:0000313" key="3">
    <source>
        <dbReference type="Proteomes" id="UP000437065"/>
    </source>
</evidence>
<dbReference type="InterPro" id="IPR058382">
    <property type="entry name" value="DUF8069"/>
</dbReference>
<organism evidence="2 3">
    <name type="scientific">Halobaculum saliterrae</name>
    <dbReference type="NCBI Taxonomy" id="2073113"/>
    <lineage>
        <taxon>Archaea</taxon>
        <taxon>Methanobacteriati</taxon>
        <taxon>Methanobacteriota</taxon>
        <taxon>Stenosarchaea group</taxon>
        <taxon>Halobacteria</taxon>
        <taxon>Halobacteriales</taxon>
        <taxon>Haloferacaceae</taxon>
        <taxon>Halobaculum</taxon>
    </lineage>
</organism>
<evidence type="ECO:0000313" key="2">
    <source>
        <dbReference type="EMBL" id="MXR40802.1"/>
    </source>
</evidence>
<dbReference type="AlphaFoldDB" id="A0A6B0SX09"/>
<keyword evidence="3" id="KW-1185">Reference proteome</keyword>
<name>A0A6B0SX09_9EURY</name>
<dbReference type="Pfam" id="PF26266">
    <property type="entry name" value="DUF8069"/>
    <property type="match status" value="1"/>
</dbReference>
<dbReference type="EMBL" id="WUUS01000003">
    <property type="protein sequence ID" value="MXR40802.1"/>
    <property type="molecule type" value="Genomic_DNA"/>
</dbReference>
<comment type="caution">
    <text evidence="2">The sequence shown here is derived from an EMBL/GenBank/DDBJ whole genome shotgun (WGS) entry which is preliminary data.</text>
</comment>
<proteinExistence type="predicted"/>
<sequence>MTDFDHFEDARTDRDRFEREQLARDRDADRVETADVTAAFARELVDDLIAADVVTARSDPRVFVHNLSGVAFRSRRQLAAFHRGWATARTGGGVDE</sequence>
<gene>
    <name evidence="2" type="ORF">GRX01_05535</name>
</gene>
<protein>
    <recommendedName>
        <fullName evidence="1">DUF8069 domain-containing protein</fullName>
    </recommendedName>
</protein>
<dbReference type="Proteomes" id="UP000437065">
    <property type="component" value="Unassembled WGS sequence"/>
</dbReference>
<feature type="domain" description="DUF8069" evidence="1">
    <location>
        <begin position="1"/>
        <end position="95"/>
    </location>
</feature>
<accession>A0A6B0SX09</accession>
<dbReference type="OrthoDB" id="265281at2157"/>
<reference evidence="2 3" key="1">
    <citation type="submission" date="2019-12" db="EMBL/GenBank/DDBJ databases">
        <title>Isolation and characterization of three novel carbon monoxide-oxidizing members of Halobacteria from salione crusts and soils.</title>
        <authorList>
            <person name="Myers M.R."/>
            <person name="King G.M."/>
        </authorList>
    </citation>
    <scope>NUCLEOTIDE SEQUENCE [LARGE SCALE GENOMIC DNA]</scope>
    <source>
        <strain evidence="2 3">WSA2</strain>
    </source>
</reference>
<evidence type="ECO:0000259" key="1">
    <source>
        <dbReference type="Pfam" id="PF26266"/>
    </source>
</evidence>